<comment type="caution">
    <text evidence="2">The sequence shown here is derived from an EMBL/GenBank/DDBJ whole genome shotgun (WGS) entry which is preliminary data.</text>
</comment>
<keyword evidence="1" id="KW-0812">Transmembrane</keyword>
<name>X1VEM3_9ZZZZ</name>
<feature type="transmembrane region" description="Helical" evidence="1">
    <location>
        <begin position="47"/>
        <end position="64"/>
    </location>
</feature>
<feature type="non-terminal residue" evidence="2">
    <location>
        <position position="132"/>
    </location>
</feature>
<dbReference type="AlphaFoldDB" id="X1VEM3"/>
<accession>X1VEM3</accession>
<organism evidence="2">
    <name type="scientific">marine sediment metagenome</name>
    <dbReference type="NCBI Taxonomy" id="412755"/>
    <lineage>
        <taxon>unclassified sequences</taxon>
        <taxon>metagenomes</taxon>
        <taxon>ecological metagenomes</taxon>
    </lineage>
</organism>
<reference evidence="2" key="1">
    <citation type="journal article" date="2014" name="Front. Microbiol.">
        <title>High frequency of phylogenetically diverse reductive dehalogenase-homologous genes in deep subseafloor sedimentary metagenomes.</title>
        <authorList>
            <person name="Kawai M."/>
            <person name="Futagami T."/>
            <person name="Toyoda A."/>
            <person name="Takaki Y."/>
            <person name="Nishi S."/>
            <person name="Hori S."/>
            <person name="Arai W."/>
            <person name="Tsubouchi T."/>
            <person name="Morono Y."/>
            <person name="Uchiyama I."/>
            <person name="Ito T."/>
            <person name="Fujiyama A."/>
            <person name="Inagaki F."/>
            <person name="Takami H."/>
        </authorList>
    </citation>
    <scope>NUCLEOTIDE SEQUENCE</scope>
    <source>
        <strain evidence="2">Expedition CK06-06</strain>
    </source>
</reference>
<protein>
    <submittedName>
        <fullName evidence="2">Uncharacterized protein</fullName>
    </submittedName>
</protein>
<evidence type="ECO:0000313" key="2">
    <source>
        <dbReference type="EMBL" id="GAJ12641.1"/>
    </source>
</evidence>
<keyword evidence="1" id="KW-1133">Transmembrane helix</keyword>
<dbReference type="EMBL" id="BARW01028413">
    <property type="protein sequence ID" value="GAJ12641.1"/>
    <property type="molecule type" value="Genomic_DNA"/>
</dbReference>
<keyword evidence="1" id="KW-0472">Membrane</keyword>
<evidence type="ECO:0000256" key="1">
    <source>
        <dbReference type="SAM" id="Phobius"/>
    </source>
</evidence>
<proteinExistence type="predicted"/>
<sequence>MDPGQSERKPDAKKVLGSGKDWLRLTYKLLLDILILIRDWLKRTSKLLLASLVFLIVGFLGILIARNGFFWFLFLLAVGIILLLIWFFRRFGLRIIGKEDVVDQWGILIGGGQGRAESIFDDTQNLITATKA</sequence>
<feature type="transmembrane region" description="Helical" evidence="1">
    <location>
        <begin position="70"/>
        <end position="88"/>
    </location>
</feature>
<gene>
    <name evidence="2" type="ORF">S12H4_45876</name>
</gene>